<evidence type="ECO:0000256" key="2">
    <source>
        <dbReference type="ARBA" id="ARBA00022553"/>
    </source>
</evidence>
<keyword evidence="7" id="KW-0829">Tyrosine-protein kinase</keyword>
<dbReference type="Gene3D" id="1.10.510.10">
    <property type="entry name" value="Transferase(Phosphotransferase) domain 1"/>
    <property type="match status" value="1"/>
</dbReference>
<keyword evidence="6" id="KW-0067">ATP-binding</keyword>
<dbReference type="Proteomes" id="UP000694413">
    <property type="component" value="Unassembled WGS sequence"/>
</dbReference>
<keyword evidence="3" id="KW-0808">Transferase</keyword>
<keyword evidence="4" id="KW-0547">Nucleotide-binding</keyword>
<evidence type="ECO:0000256" key="1">
    <source>
        <dbReference type="ARBA" id="ARBA00022527"/>
    </source>
</evidence>
<evidence type="ECO:0000256" key="8">
    <source>
        <dbReference type="SAM" id="MobiDB-lite"/>
    </source>
</evidence>
<dbReference type="Ensembl" id="ENSZALT00000012979.1">
    <property type="protein sequence ID" value="ENSZALP00000009272.1"/>
    <property type="gene ID" value="ENSZALG00000007994.1"/>
</dbReference>
<evidence type="ECO:0000256" key="6">
    <source>
        <dbReference type="ARBA" id="ARBA00022840"/>
    </source>
</evidence>
<keyword evidence="1" id="KW-0723">Serine/threonine-protein kinase</keyword>
<evidence type="ECO:0000256" key="5">
    <source>
        <dbReference type="ARBA" id="ARBA00022777"/>
    </source>
</evidence>
<reference evidence="9" key="1">
    <citation type="submission" date="2025-08" db="UniProtKB">
        <authorList>
            <consortium name="Ensembl"/>
        </authorList>
    </citation>
    <scope>IDENTIFICATION</scope>
</reference>
<feature type="compositionally biased region" description="Low complexity" evidence="8">
    <location>
        <begin position="29"/>
        <end position="43"/>
    </location>
</feature>
<evidence type="ECO:0000313" key="10">
    <source>
        <dbReference type="Proteomes" id="UP000694413"/>
    </source>
</evidence>
<sequence length="487" mass="52328">MAGTPSTVPGCSNLDISRDPGAATASRASPPSQGGIPSQSTPSIPASVHVEPFPVSCPLSRVLLQFPWSPFRHWSLSLTNTGYLYLVSLSHVSPHSCVLGGLYPMAVGVPMLWGPAFHVTLHSLCPGCHYRPFPVPLLPIPSAIIPVPILSEPLPVLSPLSPSPFLVLLSPISPFPVPLSPIPILPEPWLFSHHYPHSHCHYPSYPHPPVLSPLSPIPSSIIPIPSAIILVIPILSAIIPIPSAIIPIIPTIPMPIPIIPMPIPIIPMPIPIIPIPTVPSSPAARAPAGLSPLSPLSPLFPFPFPPSPSLSRSPSACRALPIIPMPIPIIPIIPIPIPTIPISLPQPERLQGSPHYPHAHSHYPHSHCPLLSRSPSACRARTTRCSRTSGAWGCPWWSCRSEGHGMDTRPAMAIFELLDYIVNEPPPKLPSGVFTQDFQEFVNKCLIKNPAERADLKMLMVSGERIFLVALPALPHPSCSKGWEFPG</sequence>
<name>A0A8D2ML10_ZONAL</name>
<organism evidence="9 10">
    <name type="scientific">Zonotrichia albicollis</name>
    <name type="common">White-throated sparrow</name>
    <name type="synonym">Fringilla albicollis</name>
    <dbReference type="NCBI Taxonomy" id="44394"/>
    <lineage>
        <taxon>Eukaryota</taxon>
        <taxon>Metazoa</taxon>
        <taxon>Chordata</taxon>
        <taxon>Craniata</taxon>
        <taxon>Vertebrata</taxon>
        <taxon>Euteleostomi</taxon>
        <taxon>Archelosauria</taxon>
        <taxon>Archosauria</taxon>
        <taxon>Dinosauria</taxon>
        <taxon>Saurischia</taxon>
        <taxon>Theropoda</taxon>
        <taxon>Coelurosauria</taxon>
        <taxon>Aves</taxon>
        <taxon>Neognathae</taxon>
        <taxon>Neoaves</taxon>
        <taxon>Telluraves</taxon>
        <taxon>Australaves</taxon>
        <taxon>Passeriformes</taxon>
        <taxon>Passerellidae</taxon>
        <taxon>Zonotrichia</taxon>
    </lineage>
</organism>
<dbReference type="AlphaFoldDB" id="A0A8D2ML10"/>
<proteinExistence type="predicted"/>
<accession>A0A8D2ML10</accession>
<reference evidence="9" key="2">
    <citation type="submission" date="2025-09" db="UniProtKB">
        <authorList>
            <consortium name="Ensembl"/>
        </authorList>
    </citation>
    <scope>IDENTIFICATION</scope>
</reference>
<protein>
    <submittedName>
        <fullName evidence="9">Mitogen-activated protein kinase kinase 2</fullName>
    </submittedName>
</protein>
<evidence type="ECO:0000256" key="3">
    <source>
        <dbReference type="ARBA" id="ARBA00022679"/>
    </source>
</evidence>
<keyword evidence="2" id="KW-0597">Phosphoprotein</keyword>
<dbReference type="GO" id="GO:0004674">
    <property type="term" value="F:protein serine/threonine kinase activity"/>
    <property type="evidence" value="ECO:0007669"/>
    <property type="project" value="UniProtKB-KW"/>
</dbReference>
<keyword evidence="5" id="KW-0418">Kinase</keyword>
<keyword evidence="10" id="KW-1185">Reference proteome</keyword>
<dbReference type="GO" id="GO:0005524">
    <property type="term" value="F:ATP binding"/>
    <property type="evidence" value="ECO:0007669"/>
    <property type="project" value="UniProtKB-KW"/>
</dbReference>
<dbReference type="PANTHER" id="PTHR47448">
    <property type="entry name" value="DUAL SPECIFICITY MITOGEN-ACTIVATED PROTEIN KINASE KINASE DSOR1-LIKE PROTEIN"/>
    <property type="match status" value="1"/>
</dbReference>
<dbReference type="GO" id="GO:0004713">
    <property type="term" value="F:protein tyrosine kinase activity"/>
    <property type="evidence" value="ECO:0007669"/>
    <property type="project" value="UniProtKB-KW"/>
</dbReference>
<gene>
    <name evidence="9" type="primary">MAP2K2</name>
</gene>
<feature type="region of interest" description="Disordered" evidence="8">
    <location>
        <begin position="1"/>
        <end position="43"/>
    </location>
</feature>
<dbReference type="InterPro" id="IPR050915">
    <property type="entry name" value="MAP_kinase_kinase"/>
</dbReference>
<evidence type="ECO:0000256" key="7">
    <source>
        <dbReference type="ARBA" id="ARBA00023137"/>
    </source>
</evidence>
<dbReference type="PANTHER" id="PTHR47448:SF3">
    <property type="entry name" value="MITOGEN-ACTIVATED PROTEIN KINASE KINASE 2"/>
    <property type="match status" value="1"/>
</dbReference>
<evidence type="ECO:0000313" key="9">
    <source>
        <dbReference type="Ensembl" id="ENSZALP00000009272.1"/>
    </source>
</evidence>
<evidence type="ECO:0000256" key="4">
    <source>
        <dbReference type="ARBA" id="ARBA00022741"/>
    </source>
</evidence>
<feature type="compositionally biased region" description="Polar residues" evidence="8">
    <location>
        <begin position="1"/>
        <end position="10"/>
    </location>
</feature>